<dbReference type="AlphaFoldDB" id="A0A084VTD0"/>
<evidence type="ECO:0000313" key="1">
    <source>
        <dbReference type="EMBL" id="KFB41224.1"/>
    </source>
</evidence>
<dbReference type="EMBL" id="ATLV01016340">
    <property type="status" value="NOT_ANNOTATED_CDS"/>
    <property type="molecule type" value="Genomic_DNA"/>
</dbReference>
<gene>
    <name evidence="1" type="ORF">ZHAS_00008830</name>
</gene>
<sequence length="91" mass="10318">MCPVPNHRPCTPLFRTCRDLVHGDVDAYSKRHPASSGCEQECVIQQTHHKVVLLAKKRSERGRVCEICFGATFMTPQAPRGWVWERLTQGA</sequence>
<accession>A0A084VTD0</accession>
<keyword evidence="3" id="KW-1185">Reference proteome</keyword>
<dbReference type="EnsemblMetazoa" id="ASIC008830-RA">
    <property type="protein sequence ID" value="ASIC008830-PA"/>
    <property type="gene ID" value="ASIC008830"/>
</dbReference>
<dbReference type="VEuPathDB" id="VectorBase:ASIC008830"/>
<dbReference type="Proteomes" id="UP000030765">
    <property type="component" value="Unassembled WGS sequence"/>
</dbReference>
<evidence type="ECO:0000313" key="3">
    <source>
        <dbReference type="Proteomes" id="UP000030765"/>
    </source>
</evidence>
<protein>
    <submittedName>
        <fullName evidence="1 2">Uncharacterized protein</fullName>
    </submittedName>
</protein>
<evidence type="ECO:0000313" key="2">
    <source>
        <dbReference type="EnsemblMetazoa" id="ASIC008830-PA"/>
    </source>
</evidence>
<dbReference type="EMBL" id="KE525079">
    <property type="protein sequence ID" value="KFB41224.1"/>
    <property type="molecule type" value="Genomic_DNA"/>
</dbReference>
<name>A0A084VTD0_ANOSI</name>
<proteinExistence type="predicted"/>
<organism evidence="1">
    <name type="scientific">Anopheles sinensis</name>
    <name type="common">Mosquito</name>
    <dbReference type="NCBI Taxonomy" id="74873"/>
    <lineage>
        <taxon>Eukaryota</taxon>
        <taxon>Metazoa</taxon>
        <taxon>Ecdysozoa</taxon>
        <taxon>Arthropoda</taxon>
        <taxon>Hexapoda</taxon>
        <taxon>Insecta</taxon>
        <taxon>Pterygota</taxon>
        <taxon>Neoptera</taxon>
        <taxon>Endopterygota</taxon>
        <taxon>Diptera</taxon>
        <taxon>Nematocera</taxon>
        <taxon>Culicoidea</taxon>
        <taxon>Culicidae</taxon>
        <taxon>Anophelinae</taxon>
        <taxon>Anopheles</taxon>
    </lineage>
</organism>
<reference evidence="1 3" key="1">
    <citation type="journal article" date="2014" name="BMC Genomics">
        <title>Genome sequence of Anopheles sinensis provides insight into genetics basis of mosquito competence for malaria parasites.</title>
        <authorList>
            <person name="Zhou D."/>
            <person name="Zhang D."/>
            <person name="Ding G."/>
            <person name="Shi L."/>
            <person name="Hou Q."/>
            <person name="Ye Y."/>
            <person name="Xu Y."/>
            <person name="Zhou H."/>
            <person name="Xiong C."/>
            <person name="Li S."/>
            <person name="Yu J."/>
            <person name="Hong S."/>
            <person name="Yu X."/>
            <person name="Zou P."/>
            <person name="Chen C."/>
            <person name="Chang X."/>
            <person name="Wang W."/>
            <person name="Lv Y."/>
            <person name="Sun Y."/>
            <person name="Ma L."/>
            <person name="Shen B."/>
            <person name="Zhu C."/>
        </authorList>
    </citation>
    <scope>NUCLEOTIDE SEQUENCE [LARGE SCALE GENOMIC DNA]</scope>
</reference>
<reference evidence="2" key="2">
    <citation type="submission" date="2020-05" db="UniProtKB">
        <authorList>
            <consortium name="EnsemblMetazoa"/>
        </authorList>
    </citation>
    <scope>IDENTIFICATION</scope>
</reference>